<accession>A0A382HL79</accession>
<dbReference type="PRINTS" id="PR01488">
    <property type="entry name" value="RTXTOXINA"/>
</dbReference>
<dbReference type="InterPro" id="IPR011658">
    <property type="entry name" value="PA14_dom"/>
</dbReference>
<keyword evidence="4" id="KW-0800">Toxin</keyword>
<dbReference type="GO" id="GO:0016020">
    <property type="term" value="C:membrane"/>
    <property type="evidence" value="ECO:0007669"/>
    <property type="project" value="UniProtKB-SubCell"/>
</dbReference>
<proteinExistence type="predicted"/>
<feature type="domain" description="PA14" evidence="9">
    <location>
        <begin position="159"/>
        <end position="318"/>
    </location>
</feature>
<evidence type="ECO:0000256" key="3">
    <source>
        <dbReference type="ARBA" id="ARBA00022525"/>
    </source>
</evidence>
<dbReference type="PROSITE" id="PS00330">
    <property type="entry name" value="HEMOLYSIN_CALCIUM"/>
    <property type="match status" value="2"/>
</dbReference>
<evidence type="ECO:0000256" key="2">
    <source>
        <dbReference type="ARBA" id="ARBA00004613"/>
    </source>
</evidence>
<dbReference type="InterPro" id="IPR037524">
    <property type="entry name" value="PA14/GLEYA"/>
</dbReference>
<dbReference type="GO" id="GO:0005509">
    <property type="term" value="F:calcium ion binding"/>
    <property type="evidence" value="ECO:0007669"/>
    <property type="project" value="InterPro"/>
</dbReference>
<keyword evidence="7" id="KW-0472">Membrane</keyword>
<comment type="subcellular location">
    <subcellularLocation>
        <location evidence="1">Membrane</location>
    </subcellularLocation>
    <subcellularLocation>
        <location evidence="2">Secreted</location>
    </subcellularLocation>
</comment>
<dbReference type="Pfam" id="PF07691">
    <property type="entry name" value="PA14"/>
    <property type="match status" value="1"/>
</dbReference>
<dbReference type="PRINTS" id="PR00313">
    <property type="entry name" value="CABNDNGRPT"/>
</dbReference>
<dbReference type="Gene3D" id="2.150.10.10">
    <property type="entry name" value="Serralysin-like metalloprotease, C-terminal"/>
    <property type="match status" value="3"/>
</dbReference>
<reference evidence="10" key="1">
    <citation type="submission" date="2018-05" db="EMBL/GenBank/DDBJ databases">
        <authorList>
            <person name="Lanie J.A."/>
            <person name="Ng W.-L."/>
            <person name="Kazmierczak K.M."/>
            <person name="Andrzejewski T.M."/>
            <person name="Davidsen T.M."/>
            <person name="Wayne K.J."/>
            <person name="Tettelin H."/>
            <person name="Glass J.I."/>
            <person name="Rusch D."/>
            <person name="Podicherti R."/>
            <person name="Tsui H.-C.T."/>
            <person name="Winkler M.E."/>
        </authorList>
    </citation>
    <scope>NUCLEOTIDE SEQUENCE</scope>
</reference>
<dbReference type="SUPFAM" id="SSF51120">
    <property type="entry name" value="beta-Roll"/>
    <property type="match status" value="2"/>
</dbReference>
<keyword evidence="3" id="KW-0964">Secreted</keyword>
<feature type="compositionally biased region" description="Low complexity" evidence="8">
    <location>
        <begin position="343"/>
        <end position="363"/>
    </location>
</feature>
<dbReference type="SMART" id="SM00758">
    <property type="entry name" value="PA14"/>
    <property type="match status" value="1"/>
</dbReference>
<keyword evidence="5" id="KW-0677">Repeat</keyword>
<feature type="non-terminal residue" evidence="10">
    <location>
        <position position="1"/>
    </location>
</feature>
<dbReference type="InterPro" id="IPR003995">
    <property type="entry name" value="RTX_toxin_determinant-A"/>
</dbReference>
<dbReference type="EMBL" id="UINC01061948">
    <property type="protein sequence ID" value="SVB88060.1"/>
    <property type="molecule type" value="Genomic_DNA"/>
</dbReference>
<keyword evidence="6" id="KW-0843">Virulence</keyword>
<dbReference type="SUPFAM" id="SSF56988">
    <property type="entry name" value="Anthrax protective antigen"/>
    <property type="match status" value="1"/>
</dbReference>
<dbReference type="GO" id="GO:0090729">
    <property type="term" value="F:toxin activity"/>
    <property type="evidence" value="ECO:0007669"/>
    <property type="project" value="UniProtKB-KW"/>
</dbReference>
<name>A0A382HL79_9ZZZZ</name>
<dbReference type="GO" id="GO:0005576">
    <property type="term" value="C:extracellular region"/>
    <property type="evidence" value="ECO:0007669"/>
    <property type="project" value="UniProtKB-SubCell"/>
</dbReference>
<sequence length="465" mass="45608">GVDTLSNIENLSGSDYADTLTGDAAANVLSGGAGNDTLEGGAGNDTLEGNAGVDTVAYGTASGGVTVNLSTSGAQAVGGGAGTDTISNVENITGSAHGDTLTGDAGNNTLSGGAGNDTLTGGAGNDTLEGNAGSDTAAYASAASGVTVNLGLSGAQTVGGGAGLTATKYEGYFADNFDFFATATPQTDSRFTDPFTSINTTTPGDTFDDTYSVEWQGFFKASVSGTYRFYTSSDDSSWLWLGTDGQSVNDLIAARSSSNAVVNNSGLHATRETSGTIDLVAGKLYPILVYFGEYYGGDRITVSFTPPGGTKSSDGTGFYFSGGEGVDTLSNIENLTGSDHADTLTGNSGNNTLSGGSGDDTLTGGAGNDTLLGGAGTDILSGGAGNDTLDGDAGIDTVTYADASGGVTVNLATSDAQNVGGGAGSDTIRDIENITGSSHADTLTGNAGINTLLGGSGNDTLVGGE</sequence>
<dbReference type="Pfam" id="PF00353">
    <property type="entry name" value="HemolysinCabind"/>
    <property type="match status" value="4"/>
</dbReference>
<evidence type="ECO:0000256" key="4">
    <source>
        <dbReference type="ARBA" id="ARBA00022656"/>
    </source>
</evidence>
<evidence type="ECO:0000256" key="1">
    <source>
        <dbReference type="ARBA" id="ARBA00004370"/>
    </source>
</evidence>
<dbReference type="InterPro" id="IPR018511">
    <property type="entry name" value="Hemolysin-typ_Ca-bd_CS"/>
</dbReference>
<evidence type="ECO:0000313" key="10">
    <source>
        <dbReference type="EMBL" id="SVB88060.1"/>
    </source>
</evidence>
<dbReference type="PANTHER" id="PTHR38340:SF1">
    <property type="entry name" value="S-LAYER PROTEIN"/>
    <property type="match status" value="1"/>
</dbReference>
<evidence type="ECO:0000256" key="8">
    <source>
        <dbReference type="SAM" id="MobiDB-lite"/>
    </source>
</evidence>
<protein>
    <recommendedName>
        <fullName evidence="9">PA14 domain-containing protein</fullName>
    </recommendedName>
</protein>
<gene>
    <name evidence="10" type="ORF">METZ01_LOCUS240914</name>
</gene>
<feature type="non-terminal residue" evidence="10">
    <location>
        <position position="465"/>
    </location>
</feature>
<evidence type="ECO:0000256" key="7">
    <source>
        <dbReference type="ARBA" id="ARBA00023136"/>
    </source>
</evidence>
<dbReference type="InterPro" id="IPR050557">
    <property type="entry name" value="RTX_toxin/Mannuronan_C5-epim"/>
</dbReference>
<dbReference type="PANTHER" id="PTHR38340">
    <property type="entry name" value="S-LAYER PROTEIN"/>
    <property type="match status" value="1"/>
</dbReference>
<feature type="region of interest" description="Disordered" evidence="8">
    <location>
        <begin position="339"/>
        <end position="365"/>
    </location>
</feature>
<evidence type="ECO:0000256" key="6">
    <source>
        <dbReference type="ARBA" id="ARBA00023026"/>
    </source>
</evidence>
<dbReference type="InterPro" id="IPR001343">
    <property type="entry name" value="Hemolysn_Ca-bd"/>
</dbReference>
<organism evidence="10">
    <name type="scientific">marine metagenome</name>
    <dbReference type="NCBI Taxonomy" id="408172"/>
    <lineage>
        <taxon>unclassified sequences</taxon>
        <taxon>metagenomes</taxon>
        <taxon>ecological metagenomes</taxon>
    </lineage>
</organism>
<evidence type="ECO:0000256" key="5">
    <source>
        <dbReference type="ARBA" id="ARBA00022737"/>
    </source>
</evidence>
<dbReference type="PROSITE" id="PS51820">
    <property type="entry name" value="PA14"/>
    <property type="match status" value="1"/>
</dbReference>
<dbReference type="AlphaFoldDB" id="A0A382HL79"/>
<feature type="region of interest" description="Disordered" evidence="8">
    <location>
        <begin position="97"/>
        <end position="128"/>
    </location>
</feature>
<dbReference type="InterPro" id="IPR011049">
    <property type="entry name" value="Serralysin-like_metalloprot_C"/>
</dbReference>
<evidence type="ECO:0000259" key="9">
    <source>
        <dbReference type="PROSITE" id="PS51820"/>
    </source>
</evidence>